<dbReference type="EMBL" id="MU032349">
    <property type="protein sequence ID" value="KAF3763411.1"/>
    <property type="molecule type" value="Genomic_DNA"/>
</dbReference>
<dbReference type="AlphaFoldDB" id="A0A9P4XYU0"/>
<dbReference type="Proteomes" id="UP000803844">
    <property type="component" value="Unassembled WGS sequence"/>
</dbReference>
<evidence type="ECO:0000313" key="1">
    <source>
        <dbReference type="EMBL" id="KAF3763411.1"/>
    </source>
</evidence>
<dbReference type="RefSeq" id="XP_040774372.1">
    <property type="nucleotide sequence ID" value="XM_040915084.1"/>
</dbReference>
<keyword evidence="2" id="KW-1185">Reference proteome</keyword>
<comment type="caution">
    <text evidence="1">The sequence shown here is derived from an EMBL/GenBank/DDBJ whole genome shotgun (WGS) entry which is preliminary data.</text>
</comment>
<name>A0A9P4XYU0_CRYP1</name>
<accession>A0A9P4XYU0</accession>
<sequence length="92" mass="10326">MDTHAPSSGFDISTLTKDCSNLLEEWTGMAKSRSEAEFEVASSIRFRFNLWAQNNAALSRGLDSMDQRLRKAPVLRCKIIDLLEDFASSLRG</sequence>
<gene>
    <name evidence="1" type="ORF">M406DRAFT_103824</name>
</gene>
<reference evidence="1" key="1">
    <citation type="journal article" date="2020" name="Phytopathology">
        <title>Genome sequence of the chestnut blight fungus Cryphonectria parasitica EP155: A fundamental resource for an archetypical invasive plant pathogen.</title>
        <authorList>
            <person name="Crouch J.A."/>
            <person name="Dawe A."/>
            <person name="Aerts A."/>
            <person name="Barry K."/>
            <person name="Churchill A.C.L."/>
            <person name="Grimwood J."/>
            <person name="Hillman B."/>
            <person name="Milgroom M.G."/>
            <person name="Pangilinan J."/>
            <person name="Smith M."/>
            <person name="Salamov A."/>
            <person name="Schmutz J."/>
            <person name="Yadav J."/>
            <person name="Grigoriev I.V."/>
            <person name="Nuss D."/>
        </authorList>
    </citation>
    <scope>NUCLEOTIDE SEQUENCE</scope>
    <source>
        <strain evidence="1">EP155</strain>
    </source>
</reference>
<dbReference type="GeneID" id="63832213"/>
<proteinExistence type="predicted"/>
<organism evidence="1 2">
    <name type="scientific">Cryphonectria parasitica (strain ATCC 38755 / EP155)</name>
    <dbReference type="NCBI Taxonomy" id="660469"/>
    <lineage>
        <taxon>Eukaryota</taxon>
        <taxon>Fungi</taxon>
        <taxon>Dikarya</taxon>
        <taxon>Ascomycota</taxon>
        <taxon>Pezizomycotina</taxon>
        <taxon>Sordariomycetes</taxon>
        <taxon>Sordariomycetidae</taxon>
        <taxon>Diaporthales</taxon>
        <taxon>Cryphonectriaceae</taxon>
        <taxon>Cryphonectria-Endothia species complex</taxon>
        <taxon>Cryphonectria</taxon>
    </lineage>
</organism>
<dbReference type="OrthoDB" id="4900688at2759"/>
<evidence type="ECO:0000313" key="2">
    <source>
        <dbReference type="Proteomes" id="UP000803844"/>
    </source>
</evidence>
<protein>
    <submittedName>
        <fullName evidence="1">Uncharacterized protein</fullName>
    </submittedName>
</protein>